<proteinExistence type="inferred from homology"/>
<dbReference type="AlphaFoldDB" id="A0A542ZTF0"/>
<keyword evidence="9" id="KW-1185">Reference proteome</keyword>
<evidence type="ECO:0000256" key="1">
    <source>
        <dbReference type="ARBA" id="ARBA00005382"/>
    </source>
</evidence>
<dbReference type="InterPro" id="IPR017853">
    <property type="entry name" value="GH"/>
</dbReference>
<dbReference type="Pfam" id="PF00652">
    <property type="entry name" value="Ricin_B_lectin"/>
    <property type="match status" value="2"/>
</dbReference>
<dbReference type="RefSeq" id="WP_142117957.1">
    <property type="nucleotide sequence ID" value="NZ_BAAASV010000002.1"/>
</dbReference>
<feature type="chain" id="PRO_5021834557" evidence="6">
    <location>
        <begin position="39"/>
        <end position="1044"/>
    </location>
</feature>
<feature type="compositionally biased region" description="Polar residues" evidence="5">
    <location>
        <begin position="777"/>
        <end position="788"/>
    </location>
</feature>
<name>A0A542ZTF0_RARFA</name>
<evidence type="ECO:0000256" key="3">
    <source>
        <dbReference type="ARBA" id="ARBA00022801"/>
    </source>
</evidence>
<evidence type="ECO:0000256" key="2">
    <source>
        <dbReference type="ARBA" id="ARBA00022729"/>
    </source>
</evidence>
<dbReference type="GO" id="GO:0016020">
    <property type="term" value="C:membrane"/>
    <property type="evidence" value="ECO:0007669"/>
    <property type="project" value="GOC"/>
</dbReference>
<dbReference type="Gene3D" id="2.60.40.10">
    <property type="entry name" value="Immunoglobulins"/>
    <property type="match status" value="1"/>
</dbReference>
<dbReference type="Gene3D" id="2.80.10.50">
    <property type="match status" value="3"/>
</dbReference>
<dbReference type="InterPro" id="IPR013783">
    <property type="entry name" value="Ig-like_fold"/>
</dbReference>
<dbReference type="GO" id="GO:0004348">
    <property type="term" value="F:glucosylceramidase activity"/>
    <property type="evidence" value="ECO:0007669"/>
    <property type="project" value="InterPro"/>
</dbReference>
<dbReference type="Pfam" id="PF17189">
    <property type="entry name" value="Glyco_hydro_30C"/>
    <property type="match status" value="1"/>
</dbReference>
<dbReference type="SUPFAM" id="SSF50370">
    <property type="entry name" value="Ricin B-like lectins"/>
    <property type="match status" value="2"/>
</dbReference>
<evidence type="ECO:0000256" key="5">
    <source>
        <dbReference type="SAM" id="MobiDB-lite"/>
    </source>
</evidence>
<protein>
    <submittedName>
        <fullName evidence="8">O-glycosyl hydrolase</fullName>
    </submittedName>
</protein>
<dbReference type="Gene3D" id="3.20.20.80">
    <property type="entry name" value="Glycosidases"/>
    <property type="match status" value="1"/>
</dbReference>
<dbReference type="EMBL" id="VFOS01000001">
    <property type="protein sequence ID" value="TQL63638.1"/>
    <property type="molecule type" value="Genomic_DNA"/>
</dbReference>
<comment type="caution">
    <text evidence="8">The sequence shown here is derived from an EMBL/GenBank/DDBJ whole genome shotgun (WGS) entry which is preliminary data.</text>
</comment>
<comment type="similarity">
    <text evidence="1 4">Belongs to the glycosyl hydrolase 30 family.</text>
</comment>
<gene>
    <name evidence="8" type="ORF">FB461_0105</name>
</gene>
<evidence type="ECO:0000256" key="6">
    <source>
        <dbReference type="SAM" id="SignalP"/>
    </source>
</evidence>
<reference evidence="8 9" key="1">
    <citation type="submission" date="2019-06" db="EMBL/GenBank/DDBJ databases">
        <title>Sequencing the genomes of 1000 actinobacteria strains.</title>
        <authorList>
            <person name="Klenk H.-P."/>
        </authorList>
    </citation>
    <scope>NUCLEOTIDE SEQUENCE [LARGE SCALE GENOMIC DNA]</scope>
    <source>
        <strain evidence="8 9">DSM 4813</strain>
    </source>
</reference>
<feature type="domain" description="Ricin B lectin" evidence="7">
    <location>
        <begin position="528"/>
        <end position="656"/>
    </location>
</feature>
<dbReference type="Proteomes" id="UP000315389">
    <property type="component" value="Unassembled WGS sequence"/>
</dbReference>
<evidence type="ECO:0000259" key="7">
    <source>
        <dbReference type="SMART" id="SM00458"/>
    </source>
</evidence>
<dbReference type="PROSITE" id="PS50231">
    <property type="entry name" value="RICIN_B_LECTIN"/>
    <property type="match status" value="2"/>
</dbReference>
<evidence type="ECO:0000313" key="8">
    <source>
        <dbReference type="EMBL" id="TQL63638.1"/>
    </source>
</evidence>
<keyword evidence="3 4" id="KW-0378">Hydrolase</keyword>
<dbReference type="SUPFAM" id="SSF51445">
    <property type="entry name" value="(Trans)glycosidases"/>
    <property type="match status" value="1"/>
</dbReference>
<evidence type="ECO:0000313" key="9">
    <source>
        <dbReference type="Proteomes" id="UP000315389"/>
    </source>
</evidence>
<dbReference type="PANTHER" id="PTHR11069">
    <property type="entry name" value="GLUCOSYLCERAMIDASE"/>
    <property type="match status" value="1"/>
</dbReference>
<dbReference type="Pfam" id="PF02055">
    <property type="entry name" value="Glyco_hydro_30"/>
    <property type="match status" value="1"/>
</dbReference>
<dbReference type="OrthoDB" id="9806701at2"/>
<dbReference type="SMART" id="SM00458">
    <property type="entry name" value="RICIN"/>
    <property type="match status" value="2"/>
</dbReference>
<dbReference type="Gene3D" id="2.60.40.1180">
    <property type="entry name" value="Golgi alpha-mannosidase II"/>
    <property type="match status" value="1"/>
</dbReference>
<evidence type="ECO:0000256" key="4">
    <source>
        <dbReference type="RuleBase" id="RU361188"/>
    </source>
</evidence>
<dbReference type="InterPro" id="IPR035992">
    <property type="entry name" value="Ricin_B-like_lectins"/>
</dbReference>
<accession>A0A542ZTF0</accession>
<sequence>MRTRSRRSRSLANLGISVGLTLVLPLGFVAPATTPAAAADGSVSVWLTEADNSSGARLAKQADLTWGSNSGGVEISINASQTYQSIVGFGASFTDSSSYVVNKLSESKKTEWFNDMFTKSSSSSAGIGLTWLRQPLGASDYIAPAIRSTVPATGNVFYTYQDNQAGNVDISADNPSIANVVRAKQINPSIVVVGTPWSAPGWMRENNSILGNVGGSLKSDKEATYASYLAEVAQQYKDRGANLDYITIQNEPQFAPSYPGMIMDAAQQARVANSLAPQLASKGLNTKILGWDHNWDVPSYPTTVLQQAGSSVAGTAWHCYAVNKPGVGGYDSGRPIIDASKQSEVRNNFTNKDTFLTECSSTESANRDNTFKDSIWYHMSVVAIPSLRNWSRSLSYWNLALDSNNGPYPSGYNICDTCTALTTIDSNSAYKRGAPYYFLGHFSKFVQQGAVRVGSSEESSAVQNVAFKNPDGTYAVVVHNGGGPQDVRISFDGKSIKRQLAANTIATFTWGTPSPVEPADPEVSESDGPIGAIVGLGSAKCLDLRSGSETKDNGTAIQQYDCNGTPKGQRWQYRAGTDKTLRIRGKCLTTAADSVGAKAALYDCTASRTKAWTVSGERITSPAGLCLTVPGNSTANAVEVELATCSDAAGQRWLVPSTTVTGNATIYATQAPTRCVGTTNGTALGAPVRSIPCAGASAILRAGDGSLRLGGKCVAYRAADSSQSAANGSKLFLAYCTGQNEQKWDVNQDGTIALRSAAQCLDLTDGDTTSTVQLQTWECSPGNDNQRWGTTVVSGGGTDPGTGGGDQEPGTGDGDPGGTNPGTGGTNGTNSSIQAEKTTETATGTTTWATSTIKIVASGLATRVGKAGRVRVLITQANSAAGGRVTLDFAGRKASASLHQGAAEFRLPRANRGGQQPLKLTYLPATGTTITTIGTVNVRKATAKISSVKISKGRFHKGIRTRGAARISVRVTAPSGVAVTGKVTLKVGKRKLATGKVRQVAGRYIATVKIKAKSKRTAGRITATYSGDANVNSTTRKTGLKVIR</sequence>
<keyword evidence="4" id="KW-0326">Glycosidase</keyword>
<feature type="compositionally biased region" description="Gly residues" evidence="5">
    <location>
        <begin position="794"/>
        <end position="827"/>
    </location>
</feature>
<dbReference type="InterPro" id="IPR033452">
    <property type="entry name" value="GH30_C"/>
</dbReference>
<dbReference type="InterPro" id="IPR013780">
    <property type="entry name" value="Glyco_hydro_b"/>
</dbReference>
<feature type="signal peptide" evidence="6">
    <location>
        <begin position="1"/>
        <end position="38"/>
    </location>
</feature>
<keyword evidence="2 6" id="KW-0732">Signal</keyword>
<dbReference type="InterPro" id="IPR033453">
    <property type="entry name" value="Glyco_hydro_30_TIM-barrel"/>
</dbReference>
<dbReference type="GO" id="GO:0005975">
    <property type="term" value="P:carbohydrate metabolic process"/>
    <property type="evidence" value="ECO:0007669"/>
    <property type="project" value="UniProtKB-ARBA"/>
</dbReference>
<feature type="domain" description="Ricin B lectin" evidence="7">
    <location>
        <begin position="664"/>
        <end position="791"/>
    </location>
</feature>
<dbReference type="GO" id="GO:0006680">
    <property type="term" value="P:glucosylceramide catabolic process"/>
    <property type="evidence" value="ECO:0007669"/>
    <property type="project" value="TreeGrafter"/>
</dbReference>
<dbReference type="InterPro" id="IPR001139">
    <property type="entry name" value="Glyco_hydro_30"/>
</dbReference>
<dbReference type="PANTHER" id="PTHR11069:SF23">
    <property type="entry name" value="LYSOSOMAL ACID GLUCOSYLCERAMIDASE"/>
    <property type="match status" value="1"/>
</dbReference>
<feature type="region of interest" description="Disordered" evidence="5">
    <location>
        <begin position="777"/>
        <end position="844"/>
    </location>
</feature>
<organism evidence="8 9">
    <name type="scientific">Rarobacter faecitabidus</name>
    <dbReference type="NCBI Taxonomy" id="13243"/>
    <lineage>
        <taxon>Bacteria</taxon>
        <taxon>Bacillati</taxon>
        <taxon>Actinomycetota</taxon>
        <taxon>Actinomycetes</taxon>
        <taxon>Micrococcales</taxon>
        <taxon>Rarobacteraceae</taxon>
        <taxon>Rarobacter</taxon>
    </lineage>
</organism>
<dbReference type="InterPro" id="IPR000772">
    <property type="entry name" value="Ricin_B_lectin"/>
</dbReference>